<evidence type="ECO:0000256" key="1">
    <source>
        <dbReference type="SAM" id="Phobius"/>
    </source>
</evidence>
<keyword evidence="1" id="KW-1133">Transmembrane helix</keyword>
<feature type="transmembrane region" description="Helical" evidence="1">
    <location>
        <begin position="28"/>
        <end position="54"/>
    </location>
</feature>
<feature type="transmembrane region" description="Helical" evidence="1">
    <location>
        <begin position="220"/>
        <end position="236"/>
    </location>
</feature>
<organism evidence="2 3">
    <name type="scientific">Amnibacterium flavum</name>
    <dbReference type="NCBI Taxonomy" id="2173173"/>
    <lineage>
        <taxon>Bacteria</taxon>
        <taxon>Bacillati</taxon>
        <taxon>Actinomycetota</taxon>
        <taxon>Actinomycetes</taxon>
        <taxon>Micrococcales</taxon>
        <taxon>Microbacteriaceae</taxon>
        <taxon>Amnibacterium</taxon>
    </lineage>
</organism>
<dbReference type="Pfam" id="PF06912">
    <property type="entry name" value="DUF1275"/>
    <property type="match status" value="1"/>
</dbReference>
<sequence>MAGPREPGDSAATVSTAAPPVRTRFIHIALLLLSFSAGAADAFAFLALGGIFTANMTGNLILTGMFTRAEFGTTLWTAVVAILVFTGVLYAAFRLTATGVGGPASPRRVMRRLILPSIVVQTVVVLIWLPFHGQGLLERGVVIALACTALALQTVGARKLSDVDGITTTYVTGTLTTTMQDLAERRQTGQPLRILSVLALPIGAVCGTAALAFATWSGPLVPWISATIATVLLALSRRRSA</sequence>
<dbReference type="AlphaFoldDB" id="A0A2V1HUL2"/>
<feature type="transmembrane region" description="Helical" evidence="1">
    <location>
        <begin position="74"/>
        <end position="93"/>
    </location>
</feature>
<dbReference type="EMBL" id="QEOP01000001">
    <property type="protein sequence ID" value="PVZ95382.1"/>
    <property type="molecule type" value="Genomic_DNA"/>
</dbReference>
<dbReference type="OrthoDB" id="4272751at2"/>
<feature type="transmembrane region" description="Helical" evidence="1">
    <location>
        <begin position="194"/>
        <end position="214"/>
    </location>
</feature>
<comment type="caution">
    <text evidence="2">The sequence shown here is derived from an EMBL/GenBank/DDBJ whole genome shotgun (WGS) entry which is preliminary data.</text>
</comment>
<name>A0A2V1HUL2_9MICO</name>
<proteinExistence type="predicted"/>
<feature type="transmembrane region" description="Helical" evidence="1">
    <location>
        <begin position="113"/>
        <end position="131"/>
    </location>
</feature>
<accession>A0A2V1HUL2</accession>
<dbReference type="RefSeq" id="WP_116755117.1">
    <property type="nucleotide sequence ID" value="NZ_JBHUEX010000001.1"/>
</dbReference>
<dbReference type="InterPro" id="IPR010699">
    <property type="entry name" value="DUF1275"/>
</dbReference>
<keyword evidence="1" id="KW-0812">Transmembrane</keyword>
<dbReference type="PANTHER" id="PTHR37314">
    <property type="entry name" value="SLR0142 PROTEIN"/>
    <property type="match status" value="1"/>
</dbReference>
<keyword evidence="1" id="KW-0472">Membrane</keyword>
<evidence type="ECO:0008006" key="4">
    <source>
        <dbReference type="Google" id="ProtNLM"/>
    </source>
</evidence>
<evidence type="ECO:0000313" key="3">
    <source>
        <dbReference type="Proteomes" id="UP000244893"/>
    </source>
</evidence>
<keyword evidence="3" id="KW-1185">Reference proteome</keyword>
<feature type="transmembrane region" description="Helical" evidence="1">
    <location>
        <begin position="137"/>
        <end position="155"/>
    </location>
</feature>
<protein>
    <recommendedName>
        <fullName evidence="4">DUF1275 domain-containing protein</fullName>
    </recommendedName>
</protein>
<evidence type="ECO:0000313" key="2">
    <source>
        <dbReference type="EMBL" id="PVZ95382.1"/>
    </source>
</evidence>
<dbReference type="Proteomes" id="UP000244893">
    <property type="component" value="Unassembled WGS sequence"/>
</dbReference>
<gene>
    <name evidence="2" type="ORF">DDQ50_02360</name>
</gene>
<dbReference type="PANTHER" id="PTHR37314:SF4">
    <property type="entry name" value="UPF0700 TRANSMEMBRANE PROTEIN YOAK"/>
    <property type="match status" value="1"/>
</dbReference>
<reference evidence="2 3" key="1">
    <citation type="submission" date="2018-05" db="EMBL/GenBank/DDBJ databases">
        <title>Amnibacterium sp. M8JJ-5, whole genome shotgun sequence.</title>
        <authorList>
            <person name="Tuo L."/>
        </authorList>
    </citation>
    <scope>NUCLEOTIDE SEQUENCE [LARGE SCALE GENOMIC DNA]</scope>
    <source>
        <strain evidence="2 3">M8JJ-5</strain>
    </source>
</reference>